<sequence length="113" mass="12833">MTGQTAETVYRIRALNDAFRKNWTLGRVFLSAGISGLDEEARVNVLSAVIVFDQFTPDNDPFGEHDCAIVAIDGLRALWKIDYYDKDLRFHSEDPADPGKTTRVMTIMFPDEY</sequence>
<proteinExistence type="predicted"/>
<dbReference type="InterPro" id="IPR022243">
    <property type="entry name" value="DUF3768"/>
</dbReference>
<dbReference type="RefSeq" id="WP_340331846.1">
    <property type="nucleotide sequence ID" value="NZ_JAZHOF010000010.1"/>
</dbReference>
<name>A0AAW9S0R8_9HYPH</name>
<dbReference type="EMBL" id="JAZHOF010000010">
    <property type="protein sequence ID" value="MEJ8574145.1"/>
    <property type="molecule type" value="Genomic_DNA"/>
</dbReference>
<dbReference type="AlphaFoldDB" id="A0AAW9S0R8"/>
<dbReference type="Proteomes" id="UP001378188">
    <property type="component" value="Unassembled WGS sequence"/>
</dbReference>
<accession>A0AAW9S0R8</accession>
<gene>
    <name evidence="1" type="ORF">V3328_21855</name>
</gene>
<protein>
    <submittedName>
        <fullName evidence="1">DUF3768 domain-containing protein</fullName>
    </submittedName>
</protein>
<evidence type="ECO:0000313" key="2">
    <source>
        <dbReference type="Proteomes" id="UP001378188"/>
    </source>
</evidence>
<keyword evidence="2" id="KW-1185">Reference proteome</keyword>
<reference evidence="1 2" key="1">
    <citation type="submission" date="2024-02" db="EMBL/GenBank/DDBJ databases">
        <title>Genome analysis and characterization of Microbaculum marinisediminis sp. nov., isolated from marine sediment.</title>
        <authorList>
            <person name="Du Z.-J."/>
            <person name="Ye Y.-Q."/>
            <person name="Zhang Z.-R."/>
            <person name="Yuan S.-M."/>
            <person name="Zhang X.-Y."/>
        </authorList>
    </citation>
    <scope>NUCLEOTIDE SEQUENCE [LARGE SCALE GENOMIC DNA]</scope>
    <source>
        <strain evidence="1 2">SDUM1044001</strain>
    </source>
</reference>
<dbReference type="Pfam" id="PF12599">
    <property type="entry name" value="DUF3768"/>
    <property type="match status" value="1"/>
</dbReference>
<evidence type="ECO:0000313" key="1">
    <source>
        <dbReference type="EMBL" id="MEJ8574145.1"/>
    </source>
</evidence>
<comment type="caution">
    <text evidence="1">The sequence shown here is derived from an EMBL/GenBank/DDBJ whole genome shotgun (WGS) entry which is preliminary data.</text>
</comment>
<organism evidence="1 2">
    <name type="scientific">Microbaculum marinum</name>
    <dbReference type="NCBI Taxonomy" id="1764581"/>
    <lineage>
        <taxon>Bacteria</taxon>
        <taxon>Pseudomonadati</taxon>
        <taxon>Pseudomonadota</taxon>
        <taxon>Alphaproteobacteria</taxon>
        <taxon>Hyphomicrobiales</taxon>
        <taxon>Tepidamorphaceae</taxon>
        <taxon>Microbaculum</taxon>
    </lineage>
</organism>